<dbReference type="GO" id="GO:0016491">
    <property type="term" value="F:oxidoreductase activity"/>
    <property type="evidence" value="ECO:0007669"/>
    <property type="project" value="UniProtKB-KW"/>
</dbReference>
<dbReference type="InterPro" id="IPR050097">
    <property type="entry name" value="Ferredoxin-NADP_redctase_2"/>
</dbReference>
<name>A0A9D2ES99_9FIRM</name>
<dbReference type="PRINTS" id="PR00469">
    <property type="entry name" value="PNDRDTASEII"/>
</dbReference>
<reference evidence="4" key="1">
    <citation type="journal article" date="2021" name="PeerJ">
        <title>Extensive microbial diversity within the chicken gut microbiome revealed by metagenomics and culture.</title>
        <authorList>
            <person name="Gilroy R."/>
            <person name="Ravi A."/>
            <person name="Getino M."/>
            <person name="Pursley I."/>
            <person name="Horton D.L."/>
            <person name="Alikhan N.F."/>
            <person name="Baker D."/>
            <person name="Gharbi K."/>
            <person name="Hall N."/>
            <person name="Watson M."/>
            <person name="Adriaenssens E.M."/>
            <person name="Foster-Nyarko E."/>
            <person name="Jarju S."/>
            <person name="Secka A."/>
            <person name="Antonio M."/>
            <person name="Oren A."/>
            <person name="Chaudhuri R.R."/>
            <person name="La Ragione R."/>
            <person name="Hildebrand F."/>
            <person name="Pallen M.J."/>
        </authorList>
    </citation>
    <scope>NUCLEOTIDE SEQUENCE</scope>
    <source>
        <strain evidence="4">ChiSxjej1B13-11774</strain>
    </source>
</reference>
<dbReference type="SUPFAM" id="SSF51905">
    <property type="entry name" value="FAD/NAD(P)-binding domain"/>
    <property type="match status" value="1"/>
</dbReference>
<dbReference type="InterPro" id="IPR036188">
    <property type="entry name" value="FAD/NAD-bd_sf"/>
</dbReference>
<dbReference type="InterPro" id="IPR023753">
    <property type="entry name" value="FAD/NAD-binding_dom"/>
</dbReference>
<evidence type="ECO:0000313" key="4">
    <source>
        <dbReference type="EMBL" id="HIZ42580.1"/>
    </source>
</evidence>
<evidence type="ECO:0000259" key="3">
    <source>
        <dbReference type="Pfam" id="PF07992"/>
    </source>
</evidence>
<dbReference type="AlphaFoldDB" id="A0A9D2ES99"/>
<evidence type="ECO:0000313" key="5">
    <source>
        <dbReference type="Proteomes" id="UP000824048"/>
    </source>
</evidence>
<evidence type="ECO:0000256" key="2">
    <source>
        <dbReference type="ARBA" id="ARBA00023002"/>
    </source>
</evidence>
<dbReference type="Pfam" id="PF07992">
    <property type="entry name" value="Pyr_redox_2"/>
    <property type="match status" value="1"/>
</dbReference>
<gene>
    <name evidence="4" type="ORF">H9811_08465</name>
</gene>
<dbReference type="Proteomes" id="UP000824048">
    <property type="component" value="Unassembled WGS sequence"/>
</dbReference>
<dbReference type="PANTHER" id="PTHR48105">
    <property type="entry name" value="THIOREDOXIN REDUCTASE 1-RELATED-RELATED"/>
    <property type="match status" value="1"/>
</dbReference>
<comment type="caution">
    <text evidence="4">The sequence shown here is derived from an EMBL/GenBank/DDBJ whole genome shotgun (WGS) entry which is preliminary data.</text>
</comment>
<protein>
    <submittedName>
        <fullName evidence="4">NAD(P)/FAD-dependent oxidoreductase</fullName>
    </submittedName>
</protein>
<dbReference type="PRINTS" id="PR00368">
    <property type="entry name" value="FADPNR"/>
</dbReference>
<accession>A0A9D2ES99</accession>
<proteinExistence type="predicted"/>
<sequence length="290" mass="30103">MERVDIAIIGSGPAGVSAAITARLRGKSLLLFGSKDLSEKIGKAHKIQNYPGLPDVSGEELRGAFQKHLDAMGVSVTEARVNAVYAMGDYFAVQTANETYEATAVILATGVVQGKALPGEEEFLGRGVSYCATCDAPLYRGKAVAVIGSSPAAEPEAAYMAEVAASVLYLPLYEGTPDLPGTVQVIREKPTAVTGETLVTALHTEAGAYPVDGVFLLRDAMAPTQLVPGLEGAGGHVAVNARMQTNLPGCFACGDAVGLPYQYIKAAGEGNVAALSAVEYLAAQKRNTKE</sequence>
<dbReference type="Gene3D" id="3.50.50.60">
    <property type="entry name" value="FAD/NAD(P)-binding domain"/>
    <property type="match status" value="3"/>
</dbReference>
<keyword evidence="2" id="KW-0560">Oxidoreductase</keyword>
<evidence type="ECO:0000256" key="1">
    <source>
        <dbReference type="ARBA" id="ARBA00022630"/>
    </source>
</evidence>
<reference evidence="4" key="2">
    <citation type="submission" date="2021-04" db="EMBL/GenBank/DDBJ databases">
        <authorList>
            <person name="Gilroy R."/>
        </authorList>
    </citation>
    <scope>NUCLEOTIDE SEQUENCE</scope>
    <source>
        <strain evidence="4">ChiSxjej1B13-11774</strain>
    </source>
</reference>
<organism evidence="4 5">
    <name type="scientific">Candidatus Gemmiger excrementigallinarum</name>
    <dbReference type="NCBI Taxonomy" id="2838609"/>
    <lineage>
        <taxon>Bacteria</taxon>
        <taxon>Bacillati</taxon>
        <taxon>Bacillota</taxon>
        <taxon>Clostridia</taxon>
        <taxon>Eubacteriales</taxon>
        <taxon>Gemmiger</taxon>
    </lineage>
</organism>
<dbReference type="EMBL" id="DXBP01000051">
    <property type="protein sequence ID" value="HIZ42580.1"/>
    <property type="molecule type" value="Genomic_DNA"/>
</dbReference>
<feature type="domain" description="FAD/NAD(P)-binding" evidence="3">
    <location>
        <begin position="5"/>
        <end position="169"/>
    </location>
</feature>
<keyword evidence="1" id="KW-0285">Flavoprotein</keyword>